<keyword evidence="2" id="KW-1185">Reference proteome</keyword>
<dbReference type="Proteomes" id="UP000298714">
    <property type="component" value="Chromosome"/>
</dbReference>
<dbReference type="RefSeq" id="WP_222874303.1">
    <property type="nucleotide sequence ID" value="NZ_CP039704.1"/>
</dbReference>
<gene>
    <name evidence="1" type="ORF">E6W36_07590</name>
</gene>
<organism evidence="1 2">
    <name type="scientific">Hankyongella ginsenosidimutans</name>
    <dbReference type="NCBI Taxonomy" id="1763828"/>
    <lineage>
        <taxon>Bacteria</taxon>
        <taxon>Pseudomonadati</taxon>
        <taxon>Pseudomonadota</taxon>
        <taxon>Alphaproteobacteria</taxon>
        <taxon>Sphingomonadales</taxon>
        <taxon>Sphingomonadaceae</taxon>
        <taxon>Hankyongella</taxon>
    </lineage>
</organism>
<dbReference type="KEGG" id="hgn:E6W36_07590"/>
<evidence type="ECO:0000313" key="1">
    <source>
        <dbReference type="EMBL" id="QCI79458.1"/>
    </source>
</evidence>
<evidence type="ECO:0000313" key="2">
    <source>
        <dbReference type="Proteomes" id="UP000298714"/>
    </source>
</evidence>
<proteinExistence type="predicted"/>
<name>A0A4D7C7X2_9SPHN</name>
<dbReference type="EMBL" id="CP039704">
    <property type="protein sequence ID" value="QCI79458.1"/>
    <property type="molecule type" value="Genomic_DNA"/>
</dbReference>
<sequence length="75" mass="8373">MSVFEMVVAIVGIVMVSRVLRARYCHRTATDTMMTREDAAALIGQVQRLNERVATLERLATDPAKRIAAEIDALR</sequence>
<reference evidence="2" key="1">
    <citation type="submission" date="2019-04" db="EMBL/GenBank/DDBJ databases">
        <title>Complete genome sequence of Sphingomonas sp. W1-2-3.</title>
        <authorList>
            <person name="Im W.T."/>
        </authorList>
    </citation>
    <scope>NUCLEOTIDE SEQUENCE [LARGE SCALE GENOMIC DNA]</scope>
    <source>
        <strain evidence="2">W1-2-3</strain>
    </source>
</reference>
<dbReference type="AlphaFoldDB" id="A0A4D7C7X2"/>
<protein>
    <submittedName>
        <fullName evidence="1">Uncharacterized protein</fullName>
    </submittedName>
</protein>
<accession>A0A4D7C7X2</accession>